<keyword evidence="5 7" id="KW-1133">Transmembrane helix</keyword>
<feature type="transmembrane region" description="Helical" evidence="7">
    <location>
        <begin position="50"/>
        <end position="69"/>
    </location>
</feature>
<dbReference type="GO" id="GO:0005524">
    <property type="term" value="F:ATP binding"/>
    <property type="evidence" value="ECO:0007669"/>
    <property type="project" value="UniProtKB-KW"/>
</dbReference>
<reference evidence="9 10" key="1">
    <citation type="submission" date="2017-09" db="EMBL/GenBank/DDBJ databases">
        <title>Depth-based differentiation of microbial function through sediment-hosted aquifers and enrichment of novel symbionts in the deep terrestrial subsurface.</title>
        <authorList>
            <person name="Probst A.J."/>
            <person name="Ladd B."/>
            <person name="Jarett J.K."/>
            <person name="Geller-Mcgrath D.E."/>
            <person name="Sieber C.M."/>
            <person name="Emerson J.B."/>
            <person name="Anantharaman K."/>
            <person name="Thomas B.C."/>
            <person name="Malmstrom R."/>
            <person name="Stieglmeier M."/>
            <person name="Klingl A."/>
            <person name="Woyke T."/>
            <person name="Ryan C.M."/>
            <person name="Banfield J.F."/>
        </authorList>
    </citation>
    <scope>NUCLEOTIDE SEQUENCE [LARGE SCALE GENOMIC DNA]</scope>
    <source>
        <strain evidence="9">CG10_big_fil_rev_8_21_14_0_10_50_16</strain>
    </source>
</reference>
<dbReference type="PANTHER" id="PTHR24221">
    <property type="entry name" value="ATP-BINDING CASSETTE SUB-FAMILY B"/>
    <property type="match status" value="1"/>
</dbReference>
<keyword evidence="4" id="KW-0067">ATP-binding</keyword>
<keyword evidence="6 7" id="KW-0472">Membrane</keyword>
<dbReference type="Gene3D" id="1.20.1560.10">
    <property type="entry name" value="ABC transporter type 1, transmembrane domain"/>
    <property type="match status" value="1"/>
</dbReference>
<organism evidence="9 10">
    <name type="scientific">Candidatus Uhrbacteria bacterium CG10_big_fil_rev_8_21_14_0_10_50_16</name>
    <dbReference type="NCBI Taxonomy" id="1975039"/>
    <lineage>
        <taxon>Bacteria</taxon>
        <taxon>Candidatus Uhriibacteriota</taxon>
    </lineage>
</organism>
<dbReference type="InterPro" id="IPR036640">
    <property type="entry name" value="ABC1_TM_sf"/>
</dbReference>
<dbReference type="PANTHER" id="PTHR24221:SF503">
    <property type="entry name" value="MITOCHONDRIAL POTASSIUM CHANNEL ATP-BINDING SUBUNIT"/>
    <property type="match status" value="1"/>
</dbReference>
<dbReference type="InterPro" id="IPR039421">
    <property type="entry name" value="Type_1_exporter"/>
</dbReference>
<dbReference type="Proteomes" id="UP000230084">
    <property type="component" value="Unassembled WGS sequence"/>
</dbReference>
<feature type="transmembrane region" description="Helical" evidence="7">
    <location>
        <begin position="271"/>
        <end position="290"/>
    </location>
</feature>
<dbReference type="SMART" id="SM00382">
    <property type="entry name" value="AAA"/>
    <property type="match status" value="1"/>
</dbReference>
<dbReference type="InterPro" id="IPR003439">
    <property type="entry name" value="ABC_transporter-like_ATP-bd"/>
</dbReference>
<gene>
    <name evidence="9" type="ORF">COV06_02575</name>
</gene>
<feature type="transmembrane region" description="Helical" evidence="7">
    <location>
        <begin position="188"/>
        <end position="206"/>
    </location>
</feature>
<evidence type="ECO:0000313" key="10">
    <source>
        <dbReference type="Proteomes" id="UP000230084"/>
    </source>
</evidence>
<dbReference type="PROSITE" id="PS50893">
    <property type="entry name" value="ABC_TRANSPORTER_2"/>
    <property type="match status" value="1"/>
</dbReference>
<protein>
    <recommendedName>
        <fullName evidence="8">ABC transporter domain-containing protein</fullName>
    </recommendedName>
</protein>
<evidence type="ECO:0000256" key="1">
    <source>
        <dbReference type="ARBA" id="ARBA00004651"/>
    </source>
</evidence>
<dbReference type="GO" id="GO:0016887">
    <property type="term" value="F:ATP hydrolysis activity"/>
    <property type="evidence" value="ECO:0007669"/>
    <property type="project" value="InterPro"/>
</dbReference>
<evidence type="ECO:0000256" key="2">
    <source>
        <dbReference type="ARBA" id="ARBA00022692"/>
    </source>
</evidence>
<evidence type="ECO:0000313" key="9">
    <source>
        <dbReference type="EMBL" id="PIR47545.1"/>
    </source>
</evidence>
<keyword evidence="2 7" id="KW-0812">Transmembrane</keyword>
<name>A0A2H0RP50_9BACT</name>
<dbReference type="PROSITE" id="PS00211">
    <property type="entry name" value="ABC_TRANSPORTER_1"/>
    <property type="match status" value="1"/>
</dbReference>
<dbReference type="SUPFAM" id="SSF52540">
    <property type="entry name" value="P-loop containing nucleoside triphosphate hydrolases"/>
    <property type="match status" value="1"/>
</dbReference>
<dbReference type="Pfam" id="PF00005">
    <property type="entry name" value="ABC_tran"/>
    <property type="match status" value="1"/>
</dbReference>
<dbReference type="SUPFAM" id="SSF90123">
    <property type="entry name" value="ABC transporter transmembrane region"/>
    <property type="match status" value="1"/>
</dbReference>
<evidence type="ECO:0000256" key="6">
    <source>
        <dbReference type="ARBA" id="ARBA00023136"/>
    </source>
</evidence>
<evidence type="ECO:0000259" key="8">
    <source>
        <dbReference type="PROSITE" id="PS50893"/>
    </source>
</evidence>
<feature type="transmembrane region" description="Helical" evidence="7">
    <location>
        <begin position="81"/>
        <end position="100"/>
    </location>
</feature>
<dbReference type="InterPro" id="IPR017871">
    <property type="entry name" value="ABC_transporter-like_CS"/>
</dbReference>
<evidence type="ECO:0000256" key="7">
    <source>
        <dbReference type="SAM" id="Phobius"/>
    </source>
</evidence>
<dbReference type="Gene3D" id="3.40.50.300">
    <property type="entry name" value="P-loop containing nucleotide triphosphate hydrolases"/>
    <property type="match status" value="1"/>
</dbReference>
<proteinExistence type="predicted"/>
<feature type="transmembrane region" description="Helical" evidence="7">
    <location>
        <begin position="160"/>
        <end position="182"/>
    </location>
</feature>
<dbReference type="GO" id="GO:0042626">
    <property type="term" value="F:ATPase-coupled transmembrane transporter activity"/>
    <property type="evidence" value="ECO:0007669"/>
    <property type="project" value="TreeGrafter"/>
</dbReference>
<evidence type="ECO:0000256" key="4">
    <source>
        <dbReference type="ARBA" id="ARBA00022840"/>
    </source>
</evidence>
<keyword evidence="3" id="KW-0547">Nucleotide-binding</keyword>
<dbReference type="EMBL" id="PCYM01000005">
    <property type="protein sequence ID" value="PIR47545.1"/>
    <property type="molecule type" value="Genomic_DNA"/>
</dbReference>
<accession>A0A2H0RP50</accession>
<evidence type="ECO:0000256" key="5">
    <source>
        <dbReference type="ARBA" id="ARBA00022989"/>
    </source>
</evidence>
<dbReference type="InterPro" id="IPR027417">
    <property type="entry name" value="P-loop_NTPase"/>
</dbReference>
<feature type="domain" description="ABC transporter" evidence="8">
    <location>
        <begin position="364"/>
        <end position="609"/>
    </location>
</feature>
<dbReference type="GO" id="GO:0005886">
    <property type="term" value="C:plasma membrane"/>
    <property type="evidence" value="ECO:0007669"/>
    <property type="project" value="UniProtKB-SubCell"/>
</dbReference>
<evidence type="ECO:0000256" key="3">
    <source>
        <dbReference type="ARBA" id="ARBA00022741"/>
    </source>
</evidence>
<comment type="caution">
    <text evidence="9">The sequence shown here is derived from an EMBL/GenBank/DDBJ whole genome shotgun (WGS) entry which is preliminary data.</text>
</comment>
<sequence>MANVDVDDLRSEGPSNWREFLILTSGSLQTLKWVWAHFAGSEGRSRVKSMAVWMLPNTAFKLLPFLAIGRLVTAVQEQDTPVARVATIGFFLSLVLMELTGNRIRAHREKALAACAVQIDKRLSELFFHHGIGQFLSEGSRLSAANVEKARGRVWSVMDLMMFEGIAALMDIGLAYVLVWLLSPRSGLVMTGLFVIHAFFSVYMSGRVMRDGVPIDREYRAHNVYRTDRWSLFRRVIMAGRVREEIDYMTEWMARISRKDNGLWLWFNDQISIRGVVMSVFFSLCVWWEVTCAFQGILAVASMVPLFSWSYNLFMNFWRLGHMERQLNWNMPSVQAMVVALTIPTDVPVKADALQVLPNGPLGIELRDVSYAYPSETSPTELVPVLSHVNLVIPPGCKVGLVGETGSGKSTIGNLLLRFMDPTSGAILVNGYNLRDLDLSSYCRAIGDIPQHPEILEGTLRDNVLYNVPLADRAAFSDADVWSVLAKVQLADHKRFTNGLDTRLGKNGMKLSGGQRQRLAIASAIIQHLRFVVIDEATSALDAKTERRVQKGIEAMLGENTTALMIAHRLPTLRFCDMIVILRPASSLAPGESQIEYVATSLEDAYAHSPTFRGFADELGMAF</sequence>
<dbReference type="AlphaFoldDB" id="A0A2H0RP50"/>
<comment type="subcellular location">
    <subcellularLocation>
        <location evidence="1">Cell membrane</location>
        <topology evidence="1">Multi-pass membrane protein</topology>
    </subcellularLocation>
</comment>
<dbReference type="InterPro" id="IPR003593">
    <property type="entry name" value="AAA+_ATPase"/>
</dbReference>